<accession>A0A8J2JIS3</accession>
<keyword evidence="2" id="KW-1185">Reference proteome</keyword>
<evidence type="ECO:0000313" key="1">
    <source>
        <dbReference type="EMBL" id="CAG7719602.1"/>
    </source>
</evidence>
<organism evidence="1 2">
    <name type="scientific">Allacma fusca</name>
    <dbReference type="NCBI Taxonomy" id="39272"/>
    <lineage>
        <taxon>Eukaryota</taxon>
        <taxon>Metazoa</taxon>
        <taxon>Ecdysozoa</taxon>
        <taxon>Arthropoda</taxon>
        <taxon>Hexapoda</taxon>
        <taxon>Collembola</taxon>
        <taxon>Symphypleona</taxon>
        <taxon>Sminthuridae</taxon>
        <taxon>Allacma</taxon>
    </lineage>
</organism>
<reference evidence="1" key="1">
    <citation type="submission" date="2021-06" db="EMBL/GenBank/DDBJ databases">
        <authorList>
            <person name="Hodson N. C."/>
            <person name="Mongue J. A."/>
            <person name="Jaron S. K."/>
        </authorList>
    </citation>
    <scope>NUCLEOTIDE SEQUENCE</scope>
</reference>
<sequence>MLLKGGAQ</sequence>
<name>A0A8J2JIS3_9HEXA</name>
<feature type="non-terminal residue" evidence="1">
    <location>
        <position position="1"/>
    </location>
</feature>
<evidence type="ECO:0000313" key="2">
    <source>
        <dbReference type="Proteomes" id="UP000708208"/>
    </source>
</evidence>
<comment type="caution">
    <text evidence="1">The sequence shown here is derived from an EMBL/GenBank/DDBJ whole genome shotgun (WGS) entry which is preliminary data.</text>
</comment>
<gene>
    <name evidence="1" type="ORF">AFUS01_LOCUS8919</name>
</gene>
<protein>
    <submittedName>
        <fullName evidence="1">Uncharacterized protein</fullName>
    </submittedName>
</protein>
<proteinExistence type="predicted"/>
<dbReference type="Proteomes" id="UP000708208">
    <property type="component" value="Unassembled WGS sequence"/>
</dbReference>
<dbReference type="EMBL" id="CAJVCH010062814">
    <property type="protein sequence ID" value="CAG7719602.1"/>
    <property type="molecule type" value="Genomic_DNA"/>
</dbReference>